<dbReference type="PANTHER" id="PTHR40700:SF1">
    <property type="entry name" value="DUF63 DOMAIN-CONTAINING PROTEIN"/>
    <property type="match status" value="1"/>
</dbReference>
<evidence type="ECO:0000313" key="2">
    <source>
        <dbReference type="EMBL" id="HIK00176.1"/>
    </source>
</evidence>
<keyword evidence="3" id="KW-1185">Reference proteome</keyword>
<feature type="transmembrane region" description="Helical" evidence="1">
    <location>
        <begin position="140"/>
        <end position="160"/>
    </location>
</feature>
<feature type="transmembrane region" description="Helical" evidence="1">
    <location>
        <begin position="172"/>
        <end position="195"/>
    </location>
</feature>
<feature type="transmembrane region" description="Helical" evidence="1">
    <location>
        <begin position="240"/>
        <end position="258"/>
    </location>
</feature>
<organism evidence="2 3">
    <name type="scientific">Candidatus Naiadarchaeum limnaeum</name>
    <dbReference type="NCBI Taxonomy" id="2756139"/>
    <lineage>
        <taxon>Archaea</taxon>
        <taxon>Candidatus Undinarchaeota</taxon>
        <taxon>Candidatus Undinarchaeia</taxon>
        <taxon>Candidatus Naiadarchaeales</taxon>
        <taxon>Candidatus Naiadarchaeaceae</taxon>
        <taxon>Candidatus Naiadarchaeum</taxon>
    </lineage>
</organism>
<protein>
    <submittedName>
        <fullName evidence="2">DUF63 family protein</fullName>
    </submittedName>
</protein>
<evidence type="ECO:0000313" key="3">
    <source>
        <dbReference type="Proteomes" id="UP000646946"/>
    </source>
</evidence>
<sequence>MALQEFINTYFIQPLYMGSAGYNVYNTITYAVILAVAVFAIYKLLKKLEIPIDRNFFIATLPFIFLGGLLRTLQDAGVLRSVLFVAPILYITEFAFAFIVLVASFYSAKSLNTQYWKIMAPVGVIIFGFFAYSYRLVYPVPFTQILVLTGIFVIAIYSLSKILPTVLSNLNQWVLSGAMFDAASTVIGVALYGYAEKHVLPSFLFGIFGPWVMIPLKFFVILIALWAIDKYEEDEFFRNFIKFAILTVTLGPGIRNTLRLAMGV</sequence>
<dbReference type="EMBL" id="DVAB01000014">
    <property type="protein sequence ID" value="HIK00176.1"/>
    <property type="molecule type" value="Genomic_DNA"/>
</dbReference>
<dbReference type="PANTHER" id="PTHR40700">
    <property type="entry name" value="HYPOTHETICAL MEMBRANE PROTEIN, CONSERVED, DUF63 FAMILY"/>
    <property type="match status" value="1"/>
</dbReference>
<feature type="transmembrane region" description="Helical" evidence="1">
    <location>
        <begin position="24"/>
        <end position="44"/>
    </location>
</feature>
<feature type="transmembrane region" description="Helical" evidence="1">
    <location>
        <begin position="56"/>
        <end position="73"/>
    </location>
</feature>
<feature type="transmembrane region" description="Helical" evidence="1">
    <location>
        <begin position="207"/>
        <end position="228"/>
    </location>
</feature>
<feature type="transmembrane region" description="Helical" evidence="1">
    <location>
        <begin position="115"/>
        <end position="134"/>
    </location>
</feature>
<gene>
    <name evidence="2" type="ORF">H1016_01405</name>
</gene>
<feature type="transmembrane region" description="Helical" evidence="1">
    <location>
        <begin position="79"/>
        <end position="103"/>
    </location>
</feature>
<dbReference type="Proteomes" id="UP000646946">
    <property type="component" value="Unassembled WGS sequence"/>
</dbReference>
<keyword evidence="1" id="KW-0812">Transmembrane</keyword>
<proteinExistence type="predicted"/>
<name>A0A832V141_9ARCH</name>
<keyword evidence="1" id="KW-1133">Transmembrane helix</keyword>
<accession>A0A832V141</accession>
<dbReference type="Pfam" id="PF01889">
    <property type="entry name" value="DUF63"/>
    <property type="match status" value="1"/>
</dbReference>
<comment type="caution">
    <text evidence="2">The sequence shown here is derived from an EMBL/GenBank/DDBJ whole genome shotgun (WGS) entry which is preliminary data.</text>
</comment>
<reference evidence="2 3" key="1">
    <citation type="journal article" name="Nat. Commun.">
        <title>Undinarchaeota illuminate DPANN phylogeny and the impact of gene transfer on archaeal evolution.</title>
        <authorList>
            <person name="Dombrowski N."/>
            <person name="Williams T.A."/>
            <person name="Sun J."/>
            <person name="Woodcroft B.J."/>
            <person name="Lee J.H."/>
            <person name="Minh B.Q."/>
            <person name="Rinke C."/>
            <person name="Spang A."/>
        </authorList>
    </citation>
    <scope>NUCLEOTIDE SEQUENCE [LARGE SCALE GENOMIC DNA]</scope>
    <source>
        <strain evidence="2">MAG_bin1129</strain>
    </source>
</reference>
<dbReference type="AlphaFoldDB" id="A0A832V141"/>
<dbReference type="InterPro" id="IPR002749">
    <property type="entry name" value="DUF63"/>
</dbReference>
<evidence type="ECO:0000256" key="1">
    <source>
        <dbReference type="SAM" id="Phobius"/>
    </source>
</evidence>
<keyword evidence="1" id="KW-0472">Membrane</keyword>